<feature type="domain" description="NADH-Ubiquinone oxidoreductase (complex I) chain 5 N-terminal" evidence="8">
    <location>
        <begin position="136"/>
        <end position="172"/>
    </location>
</feature>
<feature type="transmembrane region" description="Helical" evidence="6">
    <location>
        <begin position="198"/>
        <end position="216"/>
    </location>
</feature>
<dbReference type="EMBL" id="AANZ01000001">
    <property type="protein sequence ID" value="EAQ82432.1"/>
    <property type="molecule type" value="Genomic_DNA"/>
</dbReference>
<dbReference type="STRING" id="314230.DSM3645_08542"/>
<accession>A3ZKZ9</accession>
<organism evidence="9 10">
    <name type="scientific">Blastopirellula marina DSM 3645</name>
    <dbReference type="NCBI Taxonomy" id="314230"/>
    <lineage>
        <taxon>Bacteria</taxon>
        <taxon>Pseudomonadati</taxon>
        <taxon>Planctomycetota</taxon>
        <taxon>Planctomycetia</taxon>
        <taxon>Pirellulales</taxon>
        <taxon>Pirellulaceae</taxon>
        <taxon>Blastopirellula</taxon>
    </lineage>
</organism>
<name>A3ZKZ9_9BACT</name>
<evidence type="ECO:0000256" key="3">
    <source>
        <dbReference type="ARBA" id="ARBA00022989"/>
    </source>
</evidence>
<evidence type="ECO:0000256" key="5">
    <source>
        <dbReference type="RuleBase" id="RU000320"/>
    </source>
</evidence>
<keyword evidence="3 6" id="KW-1133">Transmembrane helix</keyword>
<evidence type="ECO:0000256" key="1">
    <source>
        <dbReference type="ARBA" id="ARBA00004127"/>
    </source>
</evidence>
<comment type="subcellular location">
    <subcellularLocation>
        <location evidence="1">Endomembrane system</location>
        <topology evidence="1">Multi-pass membrane protein</topology>
    </subcellularLocation>
    <subcellularLocation>
        <location evidence="5">Membrane</location>
        <topology evidence="5">Multi-pass membrane protein</topology>
    </subcellularLocation>
</comment>
<keyword evidence="2 5" id="KW-0812">Transmembrane</keyword>
<dbReference type="AlphaFoldDB" id="A3ZKZ9"/>
<feature type="transmembrane region" description="Helical" evidence="6">
    <location>
        <begin position="141"/>
        <end position="165"/>
    </location>
</feature>
<dbReference type="InterPro" id="IPR001516">
    <property type="entry name" value="Proton_antipo_N"/>
</dbReference>
<sequence length="841" mass="92213">MLTPEDSLPFLLGLAVLLPLVSFFVIFLFGKWLEQLGAHIATGAIAAAAMCSLTAAAIWMAQHAPPATHHAHPAESHAVISQSSVHLTALHDGEHDHDHADGLVHGEHDEHADDAHFVPPVYTGHWYSLGRFYGSEVAINYYIDALTIVMFCVVTFIATCIHFYAGGYMHEELHEVTDHEVTLADGTHLKRPGRYHRFFQYLSLFCFSMLGLVIAGNIAMTFVFWELVGACSYFLIGFYVERQSASTAANKAFIVNRVGDFGMLIGLMAIWASLATFNFGDVDRNGDGKLDPHEHGLFSLLRPAGENGLHELRVPDGMVLQGAKERVEEMIVAAQPGTTTADLESQILAQVSLWRDGKAKGDATHYGYWLLVIAGVGIFCGCVGKSAQFPLHVWLPDAMEGPTPVSALVHSATMVAAGVFLVARFYPVFAPEVLLVIACAGCITLLIGGSIAIVATDIKRVLAYSTVSQLGYMMLALGVGGWAAGVMHLVTHAFFKSLLFMCSGSVIHAVHTNEMTEMGGLRKKMPYTAYTMLVGCLAIAGVGVPSALGIPFGFSGYYSKDLMLEQAYLFRSANPLWGSIFFYAATGGAAVTAFYMFRMWYLTFAGEPRDEHRYKHAHESPRVMYVPLVVLAVMAVAIAWPIFGNYGLTNVIEQGRPIGLWSDMASLDGGYVWLHESKSHADEIRTPVGLMAFGAAMTGIFLASAMYLWRVLDPTDARRTFAPVYKFLVHKWWFDEAYDVLFVRPAKVIAACCVWIDKQCIDRLLHGLAWSVRQIARCGEAWVDQGAIDGAINWFAAKTYSTGAALRGMQTGSLRQYVMFIVVGALAMFVLMSFWSYGFAR</sequence>
<dbReference type="GO" id="GO:0003954">
    <property type="term" value="F:NADH dehydrogenase activity"/>
    <property type="evidence" value="ECO:0007669"/>
    <property type="project" value="TreeGrafter"/>
</dbReference>
<dbReference type="InterPro" id="IPR003945">
    <property type="entry name" value="NU5C-like"/>
</dbReference>
<dbReference type="PANTHER" id="PTHR42829:SF2">
    <property type="entry name" value="NADH-UBIQUINONE OXIDOREDUCTASE CHAIN 5"/>
    <property type="match status" value="1"/>
</dbReference>
<feature type="transmembrane region" description="Helical" evidence="6">
    <location>
        <begin position="405"/>
        <end position="427"/>
    </location>
</feature>
<dbReference type="RefSeq" id="WP_002655302.1">
    <property type="nucleotide sequence ID" value="NZ_CH672377.1"/>
</dbReference>
<feature type="domain" description="NADH:quinone oxidoreductase/Mrp antiporter transmembrane" evidence="7">
    <location>
        <begin position="215"/>
        <end position="284"/>
    </location>
</feature>
<feature type="transmembrane region" description="Helical" evidence="6">
    <location>
        <begin position="261"/>
        <end position="280"/>
    </location>
</feature>
<dbReference type="OrthoDB" id="9807568at2"/>
<comment type="caution">
    <text evidence="9">The sequence shown here is derived from an EMBL/GenBank/DDBJ whole genome shotgun (WGS) entry which is preliminary data.</text>
</comment>
<feature type="transmembrane region" description="Helical" evidence="6">
    <location>
        <begin position="366"/>
        <end position="384"/>
    </location>
</feature>
<evidence type="ECO:0000256" key="6">
    <source>
        <dbReference type="SAM" id="Phobius"/>
    </source>
</evidence>
<dbReference type="Gene3D" id="1.20.5.2700">
    <property type="match status" value="2"/>
</dbReference>
<feature type="transmembrane region" description="Helical" evidence="6">
    <location>
        <begin position="530"/>
        <end position="554"/>
    </location>
</feature>
<dbReference type="NCBIfam" id="NF005141">
    <property type="entry name" value="PRK06590.1"/>
    <property type="match status" value="1"/>
</dbReference>
<feature type="transmembrane region" description="Helical" evidence="6">
    <location>
        <begin position="433"/>
        <end position="454"/>
    </location>
</feature>
<feature type="transmembrane region" description="Helical" evidence="6">
    <location>
        <begin position="12"/>
        <end position="33"/>
    </location>
</feature>
<dbReference type="Pfam" id="PF00662">
    <property type="entry name" value="Proton_antipo_N"/>
    <property type="match status" value="1"/>
</dbReference>
<feature type="transmembrane region" description="Helical" evidence="6">
    <location>
        <begin position="817"/>
        <end position="837"/>
    </location>
</feature>
<protein>
    <submittedName>
        <fullName evidence="9">NADH dehydrogenase subunit L</fullName>
    </submittedName>
</protein>
<dbReference type="HOGENOM" id="CLU_007100_6_0_0"/>
<evidence type="ECO:0000259" key="8">
    <source>
        <dbReference type="Pfam" id="PF00662"/>
    </source>
</evidence>
<dbReference type="GO" id="GO:0016020">
    <property type="term" value="C:membrane"/>
    <property type="evidence" value="ECO:0007669"/>
    <property type="project" value="UniProtKB-SubCell"/>
</dbReference>
<dbReference type="GO" id="GO:0008137">
    <property type="term" value="F:NADH dehydrogenase (ubiquinone) activity"/>
    <property type="evidence" value="ECO:0007669"/>
    <property type="project" value="InterPro"/>
</dbReference>
<dbReference type="PANTHER" id="PTHR42829">
    <property type="entry name" value="NADH-UBIQUINONE OXIDOREDUCTASE CHAIN 5"/>
    <property type="match status" value="1"/>
</dbReference>
<evidence type="ECO:0000256" key="2">
    <source>
        <dbReference type="ARBA" id="ARBA00022692"/>
    </source>
</evidence>
<feature type="transmembrane region" description="Helical" evidence="6">
    <location>
        <begin position="580"/>
        <end position="602"/>
    </location>
</feature>
<evidence type="ECO:0000256" key="4">
    <source>
        <dbReference type="ARBA" id="ARBA00023136"/>
    </source>
</evidence>
<dbReference type="GO" id="GO:0015990">
    <property type="term" value="P:electron transport coupled proton transport"/>
    <property type="evidence" value="ECO:0007669"/>
    <property type="project" value="TreeGrafter"/>
</dbReference>
<reference evidence="9 10" key="1">
    <citation type="submission" date="2006-02" db="EMBL/GenBank/DDBJ databases">
        <authorList>
            <person name="Amann R."/>
            <person name="Ferriera S."/>
            <person name="Johnson J."/>
            <person name="Kravitz S."/>
            <person name="Halpern A."/>
            <person name="Remington K."/>
            <person name="Beeson K."/>
            <person name="Tran B."/>
            <person name="Rogers Y.-H."/>
            <person name="Friedman R."/>
            <person name="Venter J.C."/>
        </authorList>
    </citation>
    <scope>NUCLEOTIDE SEQUENCE [LARGE SCALE GENOMIC DNA]</scope>
    <source>
        <strain evidence="9 10">DSM 3645</strain>
    </source>
</reference>
<dbReference type="GO" id="GO:0042773">
    <property type="term" value="P:ATP synthesis coupled electron transport"/>
    <property type="evidence" value="ECO:0007669"/>
    <property type="project" value="InterPro"/>
</dbReference>
<feature type="domain" description="NADH:quinone oxidoreductase/Mrp antiporter transmembrane" evidence="7">
    <location>
        <begin position="364"/>
        <end position="569"/>
    </location>
</feature>
<evidence type="ECO:0000259" key="7">
    <source>
        <dbReference type="Pfam" id="PF00361"/>
    </source>
</evidence>
<feature type="transmembrane region" description="Helical" evidence="6">
    <location>
        <begin position="461"/>
        <end position="483"/>
    </location>
</feature>
<dbReference type="InterPro" id="IPR001750">
    <property type="entry name" value="ND/Mrp_TM"/>
</dbReference>
<feature type="transmembrane region" description="Helical" evidence="6">
    <location>
        <begin position="688"/>
        <end position="709"/>
    </location>
</feature>
<dbReference type="Proteomes" id="UP000004358">
    <property type="component" value="Unassembled WGS sequence"/>
</dbReference>
<feature type="transmembrane region" description="Helical" evidence="6">
    <location>
        <begin position="40"/>
        <end position="61"/>
    </location>
</feature>
<evidence type="ECO:0000313" key="9">
    <source>
        <dbReference type="EMBL" id="EAQ82432.1"/>
    </source>
</evidence>
<feature type="transmembrane region" description="Helical" evidence="6">
    <location>
        <begin position="623"/>
        <end position="643"/>
    </location>
</feature>
<keyword evidence="4 6" id="KW-0472">Membrane</keyword>
<gene>
    <name evidence="9" type="ORF">DSM3645_08542</name>
</gene>
<dbReference type="eggNOG" id="COG1009">
    <property type="taxonomic scope" value="Bacteria"/>
</dbReference>
<evidence type="ECO:0000313" key="10">
    <source>
        <dbReference type="Proteomes" id="UP000004358"/>
    </source>
</evidence>
<dbReference type="GO" id="GO:0012505">
    <property type="term" value="C:endomembrane system"/>
    <property type="evidence" value="ECO:0007669"/>
    <property type="project" value="UniProtKB-SubCell"/>
</dbReference>
<dbReference type="Pfam" id="PF00361">
    <property type="entry name" value="Proton_antipo_M"/>
    <property type="match status" value="2"/>
</dbReference>
<proteinExistence type="predicted"/>